<dbReference type="InterPro" id="IPR036396">
    <property type="entry name" value="Cyt_P450_sf"/>
</dbReference>
<dbReference type="PRINTS" id="PR00385">
    <property type="entry name" value="P450"/>
</dbReference>
<keyword evidence="15" id="KW-1185">Reference proteome</keyword>
<evidence type="ECO:0000256" key="12">
    <source>
        <dbReference type="PIRSR" id="PIRSR602401-1"/>
    </source>
</evidence>
<dbReference type="RefSeq" id="XP_026604086.1">
    <property type="nucleotide sequence ID" value="XM_026746606.1"/>
</dbReference>
<accession>A0A3D8S3Z7</accession>
<keyword evidence="11" id="KW-0472">Membrane</keyword>
<dbReference type="STRING" id="1810919.A0A3D8S3Z7"/>
<keyword evidence="5" id="KW-0812">Transmembrane</keyword>
<keyword evidence="6 12" id="KW-0479">Metal-binding</keyword>
<dbReference type="InterPro" id="IPR050121">
    <property type="entry name" value="Cytochrome_P450_monoxygenase"/>
</dbReference>
<evidence type="ECO:0000256" key="8">
    <source>
        <dbReference type="ARBA" id="ARBA00023002"/>
    </source>
</evidence>
<comment type="cofactor">
    <cofactor evidence="1 12">
        <name>heme</name>
        <dbReference type="ChEBI" id="CHEBI:30413"/>
    </cofactor>
</comment>
<dbReference type="InterPro" id="IPR017972">
    <property type="entry name" value="Cyt_P450_CS"/>
</dbReference>
<dbReference type="Pfam" id="PF00067">
    <property type="entry name" value="p450"/>
    <property type="match status" value="1"/>
</dbReference>
<comment type="subcellular location">
    <subcellularLocation>
        <location evidence="2">Membrane</location>
        <topology evidence="2">Single-pass membrane protein</topology>
    </subcellularLocation>
</comment>
<keyword evidence="4 12" id="KW-0349">Heme</keyword>
<protein>
    <submittedName>
        <fullName evidence="14">Putative Cytochrome P450</fullName>
    </submittedName>
</protein>
<evidence type="ECO:0000256" key="10">
    <source>
        <dbReference type="ARBA" id="ARBA00023033"/>
    </source>
</evidence>
<dbReference type="Proteomes" id="UP000256690">
    <property type="component" value="Unassembled WGS sequence"/>
</dbReference>
<keyword evidence="9 12" id="KW-0408">Iron</keyword>
<dbReference type="GO" id="GO:0016705">
    <property type="term" value="F:oxidoreductase activity, acting on paired donors, with incorporation or reduction of molecular oxygen"/>
    <property type="evidence" value="ECO:0007669"/>
    <property type="project" value="InterPro"/>
</dbReference>
<name>A0A3D8S3Z7_9EURO</name>
<comment type="caution">
    <text evidence="14">The sequence shown here is derived from an EMBL/GenBank/DDBJ whole genome shotgun (WGS) entry which is preliminary data.</text>
</comment>
<feature type="binding site" description="axial binding residue" evidence="12">
    <location>
        <position position="463"/>
    </location>
    <ligand>
        <name>heme</name>
        <dbReference type="ChEBI" id="CHEBI:30413"/>
    </ligand>
    <ligandPart>
        <name>Fe</name>
        <dbReference type="ChEBI" id="CHEBI:18248"/>
    </ligandPart>
</feature>
<dbReference type="GO" id="GO:0004497">
    <property type="term" value="F:monooxygenase activity"/>
    <property type="evidence" value="ECO:0007669"/>
    <property type="project" value="UniProtKB-KW"/>
</dbReference>
<keyword evidence="10 13" id="KW-0503">Monooxygenase</keyword>
<evidence type="ECO:0000256" key="6">
    <source>
        <dbReference type="ARBA" id="ARBA00022723"/>
    </source>
</evidence>
<keyword evidence="7" id="KW-1133">Transmembrane helix</keyword>
<dbReference type="AlphaFoldDB" id="A0A3D8S3Z7"/>
<dbReference type="GO" id="GO:0044550">
    <property type="term" value="P:secondary metabolite biosynthetic process"/>
    <property type="evidence" value="ECO:0007669"/>
    <property type="project" value="UniProtKB-ARBA"/>
</dbReference>
<dbReference type="EMBL" id="PVWQ01000005">
    <property type="protein sequence ID" value="RDW81033.1"/>
    <property type="molecule type" value="Genomic_DNA"/>
</dbReference>
<proteinExistence type="inferred from homology"/>
<evidence type="ECO:0000256" key="2">
    <source>
        <dbReference type="ARBA" id="ARBA00004167"/>
    </source>
</evidence>
<dbReference type="FunFam" id="1.10.630.10:FF:000069">
    <property type="entry name" value="Cytochrome P450, putative (Eurofung)"/>
    <property type="match status" value="1"/>
</dbReference>
<dbReference type="InterPro" id="IPR001128">
    <property type="entry name" value="Cyt_P450"/>
</dbReference>
<evidence type="ECO:0000256" key="1">
    <source>
        <dbReference type="ARBA" id="ARBA00001971"/>
    </source>
</evidence>
<evidence type="ECO:0000256" key="4">
    <source>
        <dbReference type="ARBA" id="ARBA00022617"/>
    </source>
</evidence>
<evidence type="ECO:0000256" key="5">
    <source>
        <dbReference type="ARBA" id="ARBA00022692"/>
    </source>
</evidence>
<dbReference type="SUPFAM" id="SSF48264">
    <property type="entry name" value="Cytochrome P450"/>
    <property type="match status" value="1"/>
</dbReference>
<keyword evidence="8 13" id="KW-0560">Oxidoreductase</keyword>
<evidence type="ECO:0000313" key="14">
    <source>
        <dbReference type="EMBL" id="RDW81033.1"/>
    </source>
</evidence>
<organism evidence="14 15">
    <name type="scientific">Aspergillus mulundensis</name>
    <dbReference type="NCBI Taxonomy" id="1810919"/>
    <lineage>
        <taxon>Eukaryota</taxon>
        <taxon>Fungi</taxon>
        <taxon>Dikarya</taxon>
        <taxon>Ascomycota</taxon>
        <taxon>Pezizomycotina</taxon>
        <taxon>Eurotiomycetes</taxon>
        <taxon>Eurotiomycetidae</taxon>
        <taxon>Eurotiales</taxon>
        <taxon>Aspergillaceae</taxon>
        <taxon>Aspergillus</taxon>
        <taxon>Aspergillus subgen. Nidulantes</taxon>
    </lineage>
</organism>
<reference evidence="14 15" key="1">
    <citation type="journal article" date="2018" name="IMA Fungus">
        <title>IMA Genome-F 9: Draft genome sequence of Annulohypoxylon stygium, Aspergillus mulundensis, Berkeleyomyces basicola (syn. Thielaviopsis basicola), Ceratocystis smalleyi, two Cercospora beticola strains, Coleophoma cylindrospora, Fusarium fracticaudum, Phialophora cf. hyalina, and Morchella septimelata.</title>
        <authorList>
            <person name="Wingfield B.D."/>
            <person name="Bills G.F."/>
            <person name="Dong Y."/>
            <person name="Huang W."/>
            <person name="Nel W.J."/>
            <person name="Swalarsk-Parry B.S."/>
            <person name="Vaghefi N."/>
            <person name="Wilken P.M."/>
            <person name="An Z."/>
            <person name="de Beer Z.W."/>
            <person name="De Vos L."/>
            <person name="Chen L."/>
            <person name="Duong T.A."/>
            <person name="Gao Y."/>
            <person name="Hammerbacher A."/>
            <person name="Kikkert J.R."/>
            <person name="Li Y."/>
            <person name="Li H."/>
            <person name="Li K."/>
            <person name="Li Q."/>
            <person name="Liu X."/>
            <person name="Ma X."/>
            <person name="Naidoo K."/>
            <person name="Pethybridge S.J."/>
            <person name="Sun J."/>
            <person name="Steenkamp E.T."/>
            <person name="van der Nest M.A."/>
            <person name="van Wyk S."/>
            <person name="Wingfield M.J."/>
            <person name="Xiong C."/>
            <person name="Yue Q."/>
            <person name="Zhang X."/>
        </authorList>
    </citation>
    <scope>NUCLEOTIDE SEQUENCE [LARGE SCALE GENOMIC DNA]</scope>
    <source>
        <strain evidence="14 15">DSM 5745</strain>
    </source>
</reference>
<comment type="similarity">
    <text evidence="3 13">Belongs to the cytochrome P450 family.</text>
</comment>
<evidence type="ECO:0000313" key="15">
    <source>
        <dbReference type="Proteomes" id="UP000256690"/>
    </source>
</evidence>
<gene>
    <name evidence="14" type="ORF">DSM5745_04590</name>
</gene>
<dbReference type="InterPro" id="IPR002401">
    <property type="entry name" value="Cyt_P450_E_grp-I"/>
</dbReference>
<dbReference type="PANTHER" id="PTHR24305">
    <property type="entry name" value="CYTOCHROME P450"/>
    <property type="match status" value="1"/>
</dbReference>
<evidence type="ECO:0000256" key="11">
    <source>
        <dbReference type="ARBA" id="ARBA00023136"/>
    </source>
</evidence>
<dbReference type="CDD" id="cd11062">
    <property type="entry name" value="CYP58-like"/>
    <property type="match status" value="1"/>
</dbReference>
<dbReference type="OrthoDB" id="3945418at2759"/>
<dbReference type="GO" id="GO:0005506">
    <property type="term" value="F:iron ion binding"/>
    <property type="evidence" value="ECO:0007669"/>
    <property type="project" value="InterPro"/>
</dbReference>
<dbReference type="PRINTS" id="PR00463">
    <property type="entry name" value="EP450I"/>
</dbReference>
<dbReference type="GO" id="GO:0020037">
    <property type="term" value="F:heme binding"/>
    <property type="evidence" value="ECO:0007669"/>
    <property type="project" value="InterPro"/>
</dbReference>
<dbReference type="Gene3D" id="1.10.630.10">
    <property type="entry name" value="Cytochrome P450"/>
    <property type="match status" value="1"/>
</dbReference>
<evidence type="ECO:0000256" key="9">
    <source>
        <dbReference type="ARBA" id="ARBA00023004"/>
    </source>
</evidence>
<evidence type="ECO:0000256" key="7">
    <source>
        <dbReference type="ARBA" id="ARBA00022989"/>
    </source>
</evidence>
<dbReference type="GeneID" id="38114960"/>
<dbReference type="PANTHER" id="PTHR24305:SF147">
    <property type="entry name" value="P450, PUTATIVE (EUROFUNG)-RELATED"/>
    <property type="match status" value="1"/>
</dbReference>
<evidence type="ECO:0000256" key="13">
    <source>
        <dbReference type="RuleBase" id="RU000461"/>
    </source>
</evidence>
<dbReference type="GO" id="GO:0016020">
    <property type="term" value="C:membrane"/>
    <property type="evidence" value="ECO:0007669"/>
    <property type="project" value="UniProtKB-SubCell"/>
</dbReference>
<evidence type="ECO:0000256" key="3">
    <source>
        <dbReference type="ARBA" id="ARBA00010617"/>
    </source>
</evidence>
<sequence>MRLPAENMLAPLAFACVGTWILFQLGKCIYNLFFHPLHHIPGPWLAAATYLPEFYYDIVQGGRYTRRIQQMHEKYGPIVRISPHEIHCNDFRFINEIYASGSRKRDKPAHQVTGSAGIQALATFSTTSHSTHRLRRNALNKLFSRAQVLKLEPIVRDLGEQLCEKILRTEKAQPFMAGHAYSQCTTDVISGYCLGENLGLLKSDGWEFGFSDELTKALRLGYVMRFVPWWADVLWAVEEIRSLVMGKPEKARASDAFIANMPAYIKKAQAEVATKQGAETPKTTVFTSILQSDLPAQEKTLDRMTSEGISLFAAGTETVSWALTVATFHLISNPKILEKLTAEVCPLINDPEKTTWSKLEGLPYLGAVIHESLRLSYGVASRTARVPTDEDLVYRGEWEPEGIHYVIPRGSAIGMSSAVTHHDERVFPDSHSFIPERWLDEKGQRRKELDRTLLSFSKGSRGCVGINLAYCELHLLLALLVVRAFPHLKLYETTEADVEYDYDFFTMFPVAGSKGVRVVVV</sequence>
<dbReference type="PROSITE" id="PS00086">
    <property type="entry name" value="CYTOCHROME_P450"/>
    <property type="match status" value="1"/>
</dbReference>